<dbReference type="EMBL" id="QQZY01000006">
    <property type="protein sequence ID" value="RDI73840.1"/>
    <property type="molecule type" value="Genomic_DNA"/>
</dbReference>
<dbReference type="Pfam" id="PF14714">
    <property type="entry name" value="KH_dom-like"/>
    <property type="match status" value="1"/>
</dbReference>
<dbReference type="InterPro" id="IPR006073">
    <property type="entry name" value="GTP-bd"/>
</dbReference>
<dbReference type="PANTHER" id="PTHR43834">
    <property type="entry name" value="GTPASE DER"/>
    <property type="match status" value="1"/>
</dbReference>
<dbReference type="PRINTS" id="PR00326">
    <property type="entry name" value="GTP1OBG"/>
</dbReference>
<dbReference type="Gene3D" id="3.30.300.20">
    <property type="match status" value="1"/>
</dbReference>
<reference evidence="13" key="2">
    <citation type="journal article" date="2019" name="MicrobiologyOpen">
        <title>High-quality draft genome sequence of Gaiella occulta isolated from a 150 meter deep mineral water borehole and comparison with the genome sequences of other deep-branching lineages of the phylum Actinobacteria.</title>
        <authorList>
            <person name="Severino R."/>
            <person name="Froufe H.J.C."/>
            <person name="Barroso C."/>
            <person name="Albuquerque L."/>
            <person name="Lobo-da-Cunha A."/>
            <person name="da Costa M.S."/>
            <person name="Egas C."/>
        </authorList>
    </citation>
    <scope>NUCLEOTIDE SEQUENCE [LARGE SCALE GENOMIC DNA]</scope>
    <source>
        <strain evidence="13">F2-233</strain>
    </source>
</reference>
<evidence type="ECO:0000256" key="9">
    <source>
        <dbReference type="PROSITE-ProRule" id="PRU01049"/>
    </source>
</evidence>
<dbReference type="InterPro" id="IPR005225">
    <property type="entry name" value="Small_GTP-bd"/>
</dbReference>
<dbReference type="RefSeq" id="WP_114796818.1">
    <property type="nucleotide sequence ID" value="NZ_QQZY01000006.1"/>
</dbReference>
<dbReference type="InterPro" id="IPR016484">
    <property type="entry name" value="GTPase_Der"/>
</dbReference>
<dbReference type="AlphaFoldDB" id="A0A7M2YVT7"/>
<evidence type="ECO:0000256" key="3">
    <source>
        <dbReference type="ARBA" id="ARBA00022517"/>
    </source>
</evidence>
<organism evidence="12 13">
    <name type="scientific">Gaiella occulta</name>
    <dbReference type="NCBI Taxonomy" id="1002870"/>
    <lineage>
        <taxon>Bacteria</taxon>
        <taxon>Bacillati</taxon>
        <taxon>Actinomycetota</taxon>
        <taxon>Thermoleophilia</taxon>
        <taxon>Gaiellales</taxon>
        <taxon>Gaiellaceae</taxon>
        <taxon>Gaiella</taxon>
    </lineage>
</organism>
<dbReference type="InterPro" id="IPR031166">
    <property type="entry name" value="G_ENGA"/>
</dbReference>
<reference evidence="12 13" key="1">
    <citation type="submission" date="2018-07" db="EMBL/GenBank/DDBJ databases">
        <title>High-quality-draft genome sequence of Gaiella occulta.</title>
        <authorList>
            <person name="Severino R."/>
            <person name="Froufe H.J.C."/>
            <person name="Rainey F.A."/>
            <person name="Barroso C."/>
            <person name="Albuquerque L."/>
            <person name="Lobo-Da-Cunha A."/>
            <person name="Da Costa M.S."/>
            <person name="Egas C."/>
        </authorList>
    </citation>
    <scope>NUCLEOTIDE SEQUENCE [LARGE SCALE GENOMIC DNA]</scope>
    <source>
        <strain evidence="12 13">F2-233</strain>
    </source>
</reference>
<evidence type="ECO:0000259" key="11">
    <source>
        <dbReference type="PROSITE" id="PS51712"/>
    </source>
</evidence>
<evidence type="ECO:0000256" key="1">
    <source>
        <dbReference type="ARBA" id="ARBA00008279"/>
    </source>
</evidence>
<dbReference type="HAMAP" id="MF_00195">
    <property type="entry name" value="GTPase_Der"/>
    <property type="match status" value="1"/>
</dbReference>
<keyword evidence="3 8" id="KW-0690">Ribosome biogenesis</keyword>
<dbReference type="PANTHER" id="PTHR43834:SF6">
    <property type="entry name" value="GTPASE DER"/>
    <property type="match status" value="1"/>
</dbReference>
<feature type="domain" description="EngA-type G" evidence="11">
    <location>
        <begin position="16"/>
        <end position="180"/>
    </location>
</feature>
<feature type="binding site" evidence="8">
    <location>
        <begin position="69"/>
        <end position="73"/>
    </location>
    <ligand>
        <name>GTP</name>
        <dbReference type="ChEBI" id="CHEBI:37565"/>
        <label>1</label>
    </ligand>
</feature>
<feature type="binding site" evidence="8">
    <location>
        <begin position="242"/>
        <end position="246"/>
    </location>
    <ligand>
        <name>GTP</name>
        <dbReference type="ChEBI" id="CHEBI:37565"/>
        <label>2</label>
    </ligand>
</feature>
<dbReference type="NCBIfam" id="TIGR03594">
    <property type="entry name" value="GTPase_EngA"/>
    <property type="match status" value="1"/>
</dbReference>
<sequence>MSRRDAEPEESRAIAGTVAIVGFPNVGKSTLINRLTQSRAAVVHETPGVTRDRKELLCEWTGTWFRLVDTGGVDAADGGPFGSKIAEQARAAIEEADLVLFVVDARAGITPGDEELAAILRAAKRPTIVLANKIDDPRRDTDAAVFHRLGLGEPWPLSGLHGHGSGDLLDEIVARLPGTGEVAIGQEAIRVAILGRPNVGKSSLLNRLVGRERVIVSDVPGTTRDAIDTVLKRGDTTFVLVDTAGLRRKRKQRQGIEYYSELRALEAAGRADVALVLFDSSEGIVEQDLAVADVARKAGCSTLALLSKWDVSELDIVEAEGHLARRLRQRPPVIAVSAKTGRGVNRVLDKVEELFAKHSGRITTGELNRALGELREARPGPQGERGRRLKLMYGTQVSTRPPRIRIFVNDPGLVTRDYGYWVENELRKCFSLEGVPVSIDFVKSE</sequence>
<gene>
    <name evidence="8" type="primary">der</name>
    <name evidence="12" type="ORF">Gocc_2404</name>
</gene>
<feature type="binding site" evidence="8">
    <location>
        <begin position="22"/>
        <end position="29"/>
    </location>
    <ligand>
        <name>GTP</name>
        <dbReference type="ChEBI" id="CHEBI:37565"/>
        <label>1</label>
    </ligand>
</feature>
<proteinExistence type="inferred from homology"/>
<dbReference type="SUPFAM" id="SSF52540">
    <property type="entry name" value="P-loop containing nucleoside triphosphate hydrolases"/>
    <property type="match status" value="2"/>
</dbReference>
<dbReference type="FunFam" id="3.40.50.300:FF:000057">
    <property type="entry name" value="GTPase Der"/>
    <property type="match status" value="1"/>
</dbReference>
<dbReference type="PROSITE" id="PS51712">
    <property type="entry name" value="G_ENGA"/>
    <property type="match status" value="2"/>
</dbReference>
<evidence type="ECO:0000256" key="7">
    <source>
        <dbReference type="ARBA" id="ARBA00032345"/>
    </source>
</evidence>
<evidence type="ECO:0000256" key="2">
    <source>
        <dbReference type="ARBA" id="ARBA00020953"/>
    </source>
</evidence>
<evidence type="ECO:0000256" key="4">
    <source>
        <dbReference type="ARBA" id="ARBA00022737"/>
    </source>
</evidence>
<feature type="binding site" evidence="8">
    <location>
        <begin position="132"/>
        <end position="135"/>
    </location>
    <ligand>
        <name>GTP</name>
        <dbReference type="ChEBI" id="CHEBI:37565"/>
        <label>1</label>
    </ligand>
</feature>
<protein>
    <recommendedName>
        <fullName evidence="2 8">GTPase Der</fullName>
    </recommendedName>
    <alternativeName>
        <fullName evidence="7 8">GTP-binding protein EngA</fullName>
    </alternativeName>
</protein>
<dbReference type="Proteomes" id="UP000254134">
    <property type="component" value="Unassembled WGS sequence"/>
</dbReference>
<dbReference type="Gene3D" id="3.40.50.300">
    <property type="entry name" value="P-loop containing nucleotide triphosphate hydrolases"/>
    <property type="match status" value="2"/>
</dbReference>
<evidence type="ECO:0000313" key="13">
    <source>
        <dbReference type="Proteomes" id="UP000254134"/>
    </source>
</evidence>
<dbReference type="PIRSF" id="PIRSF006485">
    <property type="entry name" value="GTP-binding_EngA"/>
    <property type="match status" value="1"/>
</dbReference>
<evidence type="ECO:0000256" key="6">
    <source>
        <dbReference type="ARBA" id="ARBA00023134"/>
    </source>
</evidence>
<dbReference type="CDD" id="cd01895">
    <property type="entry name" value="EngA2"/>
    <property type="match status" value="1"/>
</dbReference>
<comment type="caution">
    <text evidence="12">The sequence shown here is derived from an EMBL/GenBank/DDBJ whole genome shotgun (WGS) entry which is preliminary data.</text>
</comment>
<dbReference type="CDD" id="cd01894">
    <property type="entry name" value="EngA1"/>
    <property type="match status" value="1"/>
</dbReference>
<name>A0A7M2YVT7_9ACTN</name>
<dbReference type="InterPro" id="IPR027417">
    <property type="entry name" value="P-loop_NTPase"/>
</dbReference>
<dbReference type="Pfam" id="PF01926">
    <property type="entry name" value="MMR_HSR1"/>
    <property type="match status" value="2"/>
</dbReference>
<evidence type="ECO:0000256" key="8">
    <source>
        <dbReference type="HAMAP-Rule" id="MF_00195"/>
    </source>
</evidence>
<keyword evidence="6 8" id="KW-0342">GTP-binding</keyword>
<comment type="similarity">
    <text evidence="1 8 9 10">Belongs to the TRAFAC class TrmE-Era-EngA-EngB-Septin-like GTPase superfamily. EngA (Der) GTPase family.</text>
</comment>
<evidence type="ECO:0000313" key="12">
    <source>
        <dbReference type="EMBL" id="RDI73840.1"/>
    </source>
</evidence>
<accession>A0A7M2YVT7</accession>
<dbReference type="GO" id="GO:0005525">
    <property type="term" value="F:GTP binding"/>
    <property type="evidence" value="ECO:0007669"/>
    <property type="project" value="UniProtKB-UniRule"/>
</dbReference>
<evidence type="ECO:0000256" key="5">
    <source>
        <dbReference type="ARBA" id="ARBA00022741"/>
    </source>
</evidence>
<keyword evidence="4 10" id="KW-0677">Repeat</keyword>
<feature type="binding site" evidence="8">
    <location>
        <begin position="195"/>
        <end position="202"/>
    </location>
    <ligand>
        <name>GTP</name>
        <dbReference type="ChEBI" id="CHEBI:37565"/>
        <label>2</label>
    </ligand>
</feature>
<dbReference type="GO" id="GO:0042254">
    <property type="term" value="P:ribosome biogenesis"/>
    <property type="evidence" value="ECO:0007669"/>
    <property type="project" value="UniProtKB-KW"/>
</dbReference>
<dbReference type="GO" id="GO:0043022">
    <property type="term" value="F:ribosome binding"/>
    <property type="evidence" value="ECO:0007669"/>
    <property type="project" value="TreeGrafter"/>
</dbReference>
<feature type="domain" description="EngA-type G" evidence="11">
    <location>
        <begin position="189"/>
        <end position="359"/>
    </location>
</feature>
<comment type="function">
    <text evidence="8 10">GTPase that plays an essential role in the late steps of ribosome biogenesis.</text>
</comment>
<evidence type="ECO:0000256" key="10">
    <source>
        <dbReference type="RuleBase" id="RU004481"/>
    </source>
</evidence>
<dbReference type="InterPro" id="IPR015946">
    <property type="entry name" value="KH_dom-like_a/b"/>
</dbReference>
<feature type="binding site" evidence="8">
    <location>
        <begin position="307"/>
        <end position="310"/>
    </location>
    <ligand>
        <name>GTP</name>
        <dbReference type="ChEBI" id="CHEBI:37565"/>
        <label>2</label>
    </ligand>
</feature>
<dbReference type="NCBIfam" id="TIGR00231">
    <property type="entry name" value="small_GTP"/>
    <property type="match status" value="2"/>
</dbReference>
<dbReference type="InterPro" id="IPR032859">
    <property type="entry name" value="KH_dom-like"/>
</dbReference>
<dbReference type="OrthoDB" id="9805918at2"/>
<keyword evidence="5 8" id="KW-0547">Nucleotide-binding</keyword>
<comment type="subunit">
    <text evidence="8">Associates with the 50S ribosomal subunit.</text>
</comment>
<keyword evidence="13" id="KW-1185">Reference proteome</keyword>